<dbReference type="AlphaFoldDB" id="A0A7N0ZZE3"/>
<feature type="region of interest" description="Leucine repeat II (LRII)" evidence="3">
    <location>
        <begin position="531"/>
        <end position="563"/>
    </location>
</feature>
<reference evidence="4" key="1">
    <citation type="submission" date="2021-01" db="UniProtKB">
        <authorList>
            <consortium name="EnsemblPlants"/>
        </authorList>
    </citation>
    <scope>IDENTIFICATION</scope>
</reference>
<evidence type="ECO:0000313" key="5">
    <source>
        <dbReference type="Proteomes" id="UP000594263"/>
    </source>
</evidence>
<evidence type="ECO:0000256" key="3">
    <source>
        <dbReference type="PROSITE-ProRule" id="PRU01191"/>
    </source>
</evidence>
<comment type="similarity">
    <text evidence="3">Belongs to the GRAS family.</text>
</comment>
<sequence>MVSMPNRLEHMTTVIRSINPHTVVMIEIKANHNYAPSFGNRFAEALFYYNALFDCMETYQKCYEPDRITAESIYCSQAIRNIVAAEAEAEARTTQRVKISAWRAFFSRFGLSESQISALSLYQATLVLKEYSCGSSVISSWMEKALLLGGREYPCFFFLLGHLPEHAYPTSLPDKTFECRTSADCHKDEGGGIWGQNEFDEPEACQKPGFVFGSIRDESSDLGNHREEMRKVVLTDQQQRAQVPSSFASLPVQYYLKDRGKMRWTPGENSNNVEKGDTATFIYQAADIPELYRSPLQQSHREIVSQSSTDSMCPKTDNKSLTAEEIFKVAGKKFILSSSIEGLEGDPSRFSNQTDIHYSGFSEEQINDVELAGSLFSAAESVVLEQLARATRLLDNCDLLSSCTGSTVQRVVHYFSEALREKIDRQSGRLSMKGLSKLRNIHIEEACVIPHPVFLSCYHRIPFTQPPHFAGMQAIMENVADSKKVHVIDFRVTYGVCWTILIQALASRDASPLEYLKLTAVRTNSNSDIEDAGKRLSDFAQCLGIPFAFRVVMVDDMLNLSEDLFELEDDEAVAVYAPYLLRTMLCIPDRLDHMMRVISCINPCIMVMIEVEANTNAPCFGKRFTEALFYYSAFFDCLATSMESSDPERIFLESSHCGQDIRNILTTEGEARTTRHVKLSIWRTFFARFGYTETKLSRSSLY</sequence>
<dbReference type="PANTHER" id="PTHR31636">
    <property type="entry name" value="OSJNBA0084A10.13 PROTEIN-RELATED"/>
    <property type="match status" value="1"/>
</dbReference>
<evidence type="ECO:0000256" key="1">
    <source>
        <dbReference type="ARBA" id="ARBA00023015"/>
    </source>
</evidence>
<dbReference type="Gramene" id="Kaladp0053s0322.1.v1.1">
    <property type="protein sequence ID" value="Kaladp0053s0322.1.v1.1"/>
    <property type="gene ID" value="Kaladp0053s0322.v1.1"/>
</dbReference>
<keyword evidence="5" id="KW-1185">Reference proteome</keyword>
<keyword evidence="1" id="KW-0805">Transcription regulation</keyword>
<feature type="region of interest" description="SAW" evidence="3">
    <location>
        <begin position="666"/>
        <end position="702"/>
    </location>
</feature>
<protein>
    <submittedName>
        <fullName evidence="4">Uncharacterized protein</fullName>
    </submittedName>
</protein>
<dbReference type="PROSITE" id="PS50985">
    <property type="entry name" value="GRAS"/>
    <property type="match status" value="2"/>
</dbReference>
<dbReference type="Proteomes" id="UP000594263">
    <property type="component" value="Unplaced"/>
</dbReference>
<accession>A0A7N0ZZE3</accession>
<comment type="caution">
    <text evidence="3">Lacks conserved residue(s) required for the propagation of feature annotation.</text>
</comment>
<dbReference type="Pfam" id="PF03514">
    <property type="entry name" value="GRAS"/>
    <property type="match status" value="2"/>
</dbReference>
<keyword evidence="2" id="KW-0804">Transcription</keyword>
<feature type="short sequence motif" description="VHIID" evidence="3">
    <location>
        <begin position="485"/>
        <end position="489"/>
    </location>
</feature>
<name>A0A7N0ZZE3_KALFE</name>
<feature type="region of interest" description="SAW" evidence="3">
    <location>
        <begin position="84"/>
        <end position="162"/>
    </location>
</feature>
<organism evidence="4 5">
    <name type="scientific">Kalanchoe fedtschenkoi</name>
    <name type="common">Lavender scallops</name>
    <name type="synonym">South American air plant</name>
    <dbReference type="NCBI Taxonomy" id="63787"/>
    <lineage>
        <taxon>Eukaryota</taxon>
        <taxon>Viridiplantae</taxon>
        <taxon>Streptophyta</taxon>
        <taxon>Embryophyta</taxon>
        <taxon>Tracheophyta</taxon>
        <taxon>Spermatophyta</taxon>
        <taxon>Magnoliopsida</taxon>
        <taxon>eudicotyledons</taxon>
        <taxon>Gunneridae</taxon>
        <taxon>Pentapetalae</taxon>
        <taxon>Saxifragales</taxon>
        <taxon>Crassulaceae</taxon>
        <taxon>Kalanchoe</taxon>
    </lineage>
</organism>
<evidence type="ECO:0000313" key="4">
    <source>
        <dbReference type="EnsemblPlants" id="Kaladp0053s0322.1.v1.1"/>
    </source>
</evidence>
<evidence type="ECO:0000256" key="2">
    <source>
        <dbReference type="ARBA" id="ARBA00023163"/>
    </source>
</evidence>
<dbReference type="EnsemblPlants" id="Kaladp0053s0322.1.v1.1">
    <property type="protein sequence ID" value="Kaladp0053s0322.1.v1.1"/>
    <property type="gene ID" value="Kaladp0053s0322.v1.1"/>
</dbReference>
<dbReference type="InterPro" id="IPR005202">
    <property type="entry name" value="TF_GRAS"/>
</dbReference>
<proteinExistence type="inferred from homology"/>